<comment type="caution">
    <text evidence="1">The sequence shown here is derived from an EMBL/GenBank/DDBJ whole genome shotgun (WGS) entry which is preliminary data.</text>
</comment>
<dbReference type="GO" id="GO:0005829">
    <property type="term" value="C:cytosol"/>
    <property type="evidence" value="ECO:0007669"/>
    <property type="project" value="TreeGrafter"/>
</dbReference>
<sequence length="529" mass="58353">LNQALDPRAGATRHQSELALQKLLSTIGETLTLEQSNKTLANISLANLFYHADSEEDVGVYAREAIRRLLNPIPYENIATTEYKTYLVQGLSHFSPDVRKLSLQQVEKCLANEQASSLMAKSDIFVMVLTTLSFQSPEVAEKASDILYKVRSHNLMVALTKDGLGEFFSQQSIAILKAIATINETIKFRVYELIIKVAGSSEKGFELAENDMLLDDVIEEVKSDDILIKINAIEMLMEMAASPPGYQFMKKANLLSYLVTLMKNETGSESSVTVCAAVKFFGRLVSVKGVDVSEIEADLGIVEIWKHILQNGSDDTLVVTIATIGLVGSSTNALILFHEKGILEEVCGNFRLSAGHIKVGYLQSISQLLAVHDSSEKSVQVEKITEDIFHNMGGNVFSPADWYSIKASHSNASSYLGSAGPIELLISLSQQPLEEMRVSAFAVLESTATHEWGQRDLTRSKKFLDYILNRTTETTHAGKTWKFSIVRALTVTTNAAANIEPMALRRLTEYVKQGPFYIHREAAVAMESG</sequence>
<dbReference type="PANTHER" id="PTHR13554">
    <property type="entry name" value="26S PROTEASOME NON-ATPASE REGULATORY SUBUNIT 5-RELATED"/>
    <property type="match status" value="1"/>
</dbReference>
<dbReference type="GO" id="GO:0043248">
    <property type="term" value="P:proteasome assembly"/>
    <property type="evidence" value="ECO:0007669"/>
    <property type="project" value="InterPro"/>
</dbReference>
<dbReference type="InterPro" id="IPR019538">
    <property type="entry name" value="PSMD5"/>
</dbReference>
<protein>
    <recommendedName>
        <fullName evidence="3">26S proteasome non-ATPase regulatory subunit 5</fullName>
    </recommendedName>
</protein>
<dbReference type="InterPro" id="IPR011989">
    <property type="entry name" value="ARM-like"/>
</dbReference>
<dbReference type="InterPro" id="IPR016024">
    <property type="entry name" value="ARM-type_fold"/>
</dbReference>
<dbReference type="AlphaFoldDB" id="A0A8H7PZ55"/>
<evidence type="ECO:0000313" key="2">
    <source>
        <dbReference type="Proteomes" id="UP000612746"/>
    </source>
</evidence>
<keyword evidence="2" id="KW-1185">Reference proteome</keyword>
<name>A0A8H7PZ55_9FUNG</name>
<dbReference type="OrthoDB" id="10250600at2759"/>
<dbReference type="Proteomes" id="UP000612746">
    <property type="component" value="Unassembled WGS sequence"/>
</dbReference>
<gene>
    <name evidence="1" type="ORF">INT44_005909</name>
</gene>
<evidence type="ECO:0008006" key="3">
    <source>
        <dbReference type="Google" id="ProtNLM"/>
    </source>
</evidence>
<accession>A0A8H7PZ55</accession>
<dbReference type="PANTHER" id="PTHR13554:SF10">
    <property type="entry name" value="26S PROTEASOME NON-ATPASE REGULATORY SUBUNIT 5"/>
    <property type="match status" value="1"/>
</dbReference>
<feature type="non-terminal residue" evidence="1">
    <location>
        <position position="1"/>
    </location>
</feature>
<reference evidence="1" key="1">
    <citation type="submission" date="2020-12" db="EMBL/GenBank/DDBJ databases">
        <title>Metabolic potential, ecology and presence of endohyphal bacteria is reflected in genomic diversity of Mucoromycotina.</title>
        <authorList>
            <person name="Muszewska A."/>
            <person name="Okrasinska A."/>
            <person name="Steczkiewicz K."/>
            <person name="Drgas O."/>
            <person name="Orlowska M."/>
            <person name="Perlinska-Lenart U."/>
            <person name="Aleksandrzak-Piekarczyk T."/>
            <person name="Szatraj K."/>
            <person name="Zielenkiewicz U."/>
            <person name="Pilsyk S."/>
            <person name="Malc E."/>
            <person name="Mieczkowski P."/>
            <person name="Kruszewska J.S."/>
            <person name="Biernat P."/>
            <person name="Pawlowska J."/>
        </authorList>
    </citation>
    <scope>NUCLEOTIDE SEQUENCE</scope>
    <source>
        <strain evidence="1">WA0000051536</strain>
    </source>
</reference>
<organism evidence="1 2">
    <name type="scientific">Umbelopsis vinacea</name>
    <dbReference type="NCBI Taxonomy" id="44442"/>
    <lineage>
        <taxon>Eukaryota</taxon>
        <taxon>Fungi</taxon>
        <taxon>Fungi incertae sedis</taxon>
        <taxon>Mucoromycota</taxon>
        <taxon>Mucoromycotina</taxon>
        <taxon>Umbelopsidomycetes</taxon>
        <taxon>Umbelopsidales</taxon>
        <taxon>Umbelopsidaceae</taxon>
        <taxon>Umbelopsis</taxon>
    </lineage>
</organism>
<dbReference type="Gene3D" id="1.25.10.10">
    <property type="entry name" value="Leucine-rich Repeat Variant"/>
    <property type="match status" value="2"/>
</dbReference>
<dbReference type="EMBL" id="JAEPRA010000007">
    <property type="protein sequence ID" value="KAG2182928.1"/>
    <property type="molecule type" value="Genomic_DNA"/>
</dbReference>
<dbReference type="Pfam" id="PF10508">
    <property type="entry name" value="Proteasom_PSMB"/>
    <property type="match status" value="2"/>
</dbReference>
<proteinExistence type="predicted"/>
<dbReference type="SUPFAM" id="SSF48371">
    <property type="entry name" value="ARM repeat"/>
    <property type="match status" value="1"/>
</dbReference>
<evidence type="ECO:0000313" key="1">
    <source>
        <dbReference type="EMBL" id="KAG2182928.1"/>
    </source>
</evidence>